<proteinExistence type="predicted"/>
<organism evidence="1 2">
    <name type="scientific">Coccidioides immitis RMSCC 3703</name>
    <dbReference type="NCBI Taxonomy" id="454286"/>
    <lineage>
        <taxon>Eukaryota</taxon>
        <taxon>Fungi</taxon>
        <taxon>Dikarya</taxon>
        <taxon>Ascomycota</taxon>
        <taxon>Pezizomycotina</taxon>
        <taxon>Eurotiomycetes</taxon>
        <taxon>Eurotiomycetidae</taxon>
        <taxon>Onygenales</taxon>
        <taxon>Onygenaceae</taxon>
        <taxon>Coccidioides</taxon>
    </lineage>
</organism>
<dbReference type="EMBL" id="DS268153">
    <property type="protein sequence ID" value="KMU77255.1"/>
    <property type="molecule type" value="Genomic_DNA"/>
</dbReference>
<sequence>MTRSRRLARRRPKSSKRKLARRFLWSLTRVSHFRKHPRVVLSSSAAGARSRSSILSKSGLGSLNQTRFRWFENCCSARTKTGNSTIEALCGRLFPT</sequence>
<protein>
    <submittedName>
        <fullName evidence="1">Uncharacterized protein</fullName>
    </submittedName>
</protein>
<reference evidence="2" key="1">
    <citation type="journal article" date="2010" name="Genome Res.">
        <title>Population genomic sequencing of Coccidioides fungi reveals recent hybridization and transposon control.</title>
        <authorList>
            <person name="Neafsey D.E."/>
            <person name="Barker B.M."/>
            <person name="Sharpton T.J."/>
            <person name="Stajich J.E."/>
            <person name="Park D.J."/>
            <person name="Whiston E."/>
            <person name="Hung C.-Y."/>
            <person name="McMahan C."/>
            <person name="White J."/>
            <person name="Sykes S."/>
            <person name="Heiman D."/>
            <person name="Young S."/>
            <person name="Zeng Q."/>
            <person name="Abouelleil A."/>
            <person name="Aftuck L."/>
            <person name="Bessette D."/>
            <person name="Brown A."/>
            <person name="FitzGerald M."/>
            <person name="Lui A."/>
            <person name="Macdonald J.P."/>
            <person name="Priest M."/>
            <person name="Orbach M.J."/>
            <person name="Galgiani J.N."/>
            <person name="Kirkland T.N."/>
            <person name="Cole G.T."/>
            <person name="Birren B.W."/>
            <person name="Henn M.R."/>
            <person name="Taylor J.W."/>
            <person name="Rounsley S.D."/>
        </authorList>
    </citation>
    <scope>NUCLEOTIDE SEQUENCE [LARGE SCALE GENOMIC DNA]</scope>
    <source>
        <strain evidence="2">RMSCC 3703</strain>
    </source>
</reference>
<name>A0A0J8QYW9_COCIT</name>
<evidence type="ECO:0000313" key="2">
    <source>
        <dbReference type="Proteomes" id="UP000054559"/>
    </source>
</evidence>
<accession>A0A0J8QYW9</accession>
<dbReference type="AlphaFoldDB" id="A0A0J8QYW9"/>
<evidence type="ECO:0000313" key="1">
    <source>
        <dbReference type="EMBL" id="KMU77255.1"/>
    </source>
</evidence>
<gene>
    <name evidence="1" type="ORF">CISG_06099</name>
</gene>
<dbReference type="Proteomes" id="UP000054559">
    <property type="component" value="Unassembled WGS sequence"/>
</dbReference>